<dbReference type="GO" id="GO:0005886">
    <property type="term" value="C:plasma membrane"/>
    <property type="evidence" value="ECO:0007669"/>
    <property type="project" value="UniProtKB-SubCell"/>
</dbReference>
<dbReference type="EMBL" id="UINC01037825">
    <property type="protein sequence ID" value="SVB33890.1"/>
    <property type="molecule type" value="Genomic_DNA"/>
</dbReference>
<reference evidence="7" key="1">
    <citation type="submission" date="2018-05" db="EMBL/GenBank/DDBJ databases">
        <authorList>
            <person name="Lanie J.A."/>
            <person name="Ng W.-L."/>
            <person name="Kazmierczak K.M."/>
            <person name="Andrzejewski T.M."/>
            <person name="Davidsen T.M."/>
            <person name="Wayne K.J."/>
            <person name="Tettelin H."/>
            <person name="Glass J.I."/>
            <person name="Rusch D."/>
            <person name="Podicherti R."/>
            <person name="Tsui H.-C.T."/>
            <person name="Winkler M.E."/>
        </authorList>
    </citation>
    <scope>NUCLEOTIDE SEQUENCE</scope>
</reference>
<evidence type="ECO:0000256" key="3">
    <source>
        <dbReference type="ARBA" id="ARBA00022692"/>
    </source>
</evidence>
<evidence type="ECO:0000256" key="2">
    <source>
        <dbReference type="ARBA" id="ARBA00022475"/>
    </source>
</evidence>
<feature type="transmembrane region" description="Helical" evidence="6">
    <location>
        <begin position="20"/>
        <end position="40"/>
    </location>
</feature>
<evidence type="ECO:0000256" key="4">
    <source>
        <dbReference type="ARBA" id="ARBA00022989"/>
    </source>
</evidence>
<keyword evidence="2" id="KW-1003">Cell membrane</keyword>
<feature type="transmembrane region" description="Helical" evidence="6">
    <location>
        <begin position="219"/>
        <end position="238"/>
    </location>
</feature>
<dbReference type="InterPro" id="IPR051449">
    <property type="entry name" value="ABC-2_transporter_component"/>
</dbReference>
<evidence type="ECO:0000256" key="6">
    <source>
        <dbReference type="SAM" id="Phobius"/>
    </source>
</evidence>
<feature type="transmembrane region" description="Helical" evidence="6">
    <location>
        <begin position="52"/>
        <end position="73"/>
    </location>
</feature>
<evidence type="ECO:0000256" key="1">
    <source>
        <dbReference type="ARBA" id="ARBA00004651"/>
    </source>
</evidence>
<keyword evidence="5 6" id="KW-0472">Membrane</keyword>
<dbReference type="PANTHER" id="PTHR30294">
    <property type="entry name" value="MEMBRANE COMPONENT OF ABC TRANSPORTER YHHJ-RELATED"/>
    <property type="match status" value="1"/>
</dbReference>
<gene>
    <name evidence="7" type="ORF">METZ01_LOCUS144848</name>
    <name evidence="8" type="ORF">METZ01_LOCUS186744</name>
</gene>
<organism evidence="7">
    <name type="scientific">marine metagenome</name>
    <dbReference type="NCBI Taxonomy" id="408172"/>
    <lineage>
        <taxon>unclassified sequences</taxon>
        <taxon>metagenomes</taxon>
        <taxon>ecological metagenomes</taxon>
    </lineage>
</organism>
<protein>
    <recommendedName>
        <fullName evidence="9">ABC-2 type transporter domain-containing protein</fullName>
    </recommendedName>
</protein>
<dbReference type="PANTHER" id="PTHR30294:SF29">
    <property type="entry name" value="MULTIDRUG ABC TRANSPORTER PERMEASE YBHS-RELATED"/>
    <property type="match status" value="1"/>
</dbReference>
<name>A0A381ZSA4_9ZZZZ</name>
<accession>A0A381ZSA4</accession>
<evidence type="ECO:0000256" key="5">
    <source>
        <dbReference type="ARBA" id="ARBA00023136"/>
    </source>
</evidence>
<proteinExistence type="predicted"/>
<feature type="transmembrane region" description="Helical" evidence="6">
    <location>
        <begin position="161"/>
        <end position="182"/>
    </location>
</feature>
<keyword evidence="3 6" id="KW-0812">Transmembrane</keyword>
<dbReference type="EMBL" id="UINC01022424">
    <property type="protein sequence ID" value="SVA91994.1"/>
    <property type="molecule type" value="Genomic_DNA"/>
</dbReference>
<feature type="transmembrane region" description="Helical" evidence="6">
    <location>
        <begin position="131"/>
        <end position="149"/>
    </location>
</feature>
<evidence type="ECO:0008006" key="9">
    <source>
        <dbReference type="Google" id="ProtNLM"/>
    </source>
</evidence>
<keyword evidence="4 6" id="KW-1133">Transmembrane helix</keyword>
<sequence>MKSIWTITKRELAGYFNSPVAYVFLVIFLLMTGAFTFLIGQFMDRNQATLQAFFMWHPWIYLFLVPAVGMRLWSEERRLGTMELLLTMPISLWHCIIGKFLASWLFLTLALVMTFPIWITVNYLGDPDNTVIVASYIGSFFLAGAYLSITSMTSAFTRNQVISFILSVVICLFLVLCGWPPVTDVVEPLAPRWIVEFVAASSVMTNVEQFNNGQIDSRAVIYFLSVIGFPLFATSVIIRGLRA</sequence>
<evidence type="ECO:0000313" key="8">
    <source>
        <dbReference type="EMBL" id="SVB33890.1"/>
    </source>
</evidence>
<comment type="subcellular location">
    <subcellularLocation>
        <location evidence="1">Cell membrane</location>
        <topology evidence="1">Multi-pass membrane protein</topology>
    </subcellularLocation>
</comment>
<evidence type="ECO:0000313" key="7">
    <source>
        <dbReference type="EMBL" id="SVA91994.1"/>
    </source>
</evidence>
<dbReference type="GO" id="GO:0140359">
    <property type="term" value="F:ABC-type transporter activity"/>
    <property type="evidence" value="ECO:0007669"/>
    <property type="project" value="InterPro"/>
</dbReference>
<dbReference type="Pfam" id="PF12679">
    <property type="entry name" value="ABC2_membrane_2"/>
    <property type="match status" value="1"/>
</dbReference>
<dbReference type="AlphaFoldDB" id="A0A381ZSA4"/>
<feature type="transmembrane region" description="Helical" evidence="6">
    <location>
        <begin position="104"/>
        <end position="125"/>
    </location>
</feature>